<dbReference type="AlphaFoldDB" id="A0A6J4R706"/>
<reference evidence="2" key="1">
    <citation type="submission" date="2020-02" db="EMBL/GenBank/DDBJ databases">
        <authorList>
            <person name="Meier V. D."/>
        </authorList>
    </citation>
    <scope>NUCLEOTIDE SEQUENCE</scope>
    <source>
        <strain evidence="2">AVDCRST_MAG14</strain>
    </source>
</reference>
<evidence type="ECO:0000259" key="1">
    <source>
        <dbReference type="Pfam" id="PF02627"/>
    </source>
</evidence>
<dbReference type="InterPro" id="IPR003779">
    <property type="entry name" value="CMD-like"/>
</dbReference>
<evidence type="ECO:0000313" key="2">
    <source>
        <dbReference type="EMBL" id="CAA9462010.1"/>
    </source>
</evidence>
<dbReference type="PANTHER" id="PTHR34846">
    <property type="entry name" value="4-CARBOXYMUCONOLACTONE DECARBOXYLASE FAMILY PROTEIN (AFU_ORTHOLOGUE AFUA_6G11590)"/>
    <property type="match status" value="1"/>
</dbReference>
<dbReference type="Gene3D" id="1.20.1290.10">
    <property type="entry name" value="AhpD-like"/>
    <property type="match status" value="1"/>
</dbReference>
<dbReference type="Pfam" id="PF02627">
    <property type="entry name" value="CMD"/>
    <property type="match status" value="1"/>
</dbReference>
<accession>A0A6J4R706</accession>
<proteinExistence type="predicted"/>
<sequence>MADRVGQAGAPGVNLYRALAHAPGLLRAWIDFAWALREECETPRPLRELMILRTAQRALSQYEWTQHRLMAAEAGVDEHQVAELPMWRTSPAFTDAERAALALTDALVDGYVPDQVNAALGEHFDEKARVELTLTAAFYCAVPRLLDALRVPVEETSPERAAREDGNDRE</sequence>
<name>A0A6J4R706_9ACTN</name>
<dbReference type="GO" id="GO:0051920">
    <property type="term" value="F:peroxiredoxin activity"/>
    <property type="evidence" value="ECO:0007669"/>
    <property type="project" value="InterPro"/>
</dbReference>
<organism evidence="2">
    <name type="scientific">uncultured Rubrobacteraceae bacterium</name>
    <dbReference type="NCBI Taxonomy" id="349277"/>
    <lineage>
        <taxon>Bacteria</taxon>
        <taxon>Bacillati</taxon>
        <taxon>Actinomycetota</taxon>
        <taxon>Rubrobacteria</taxon>
        <taxon>Rubrobacterales</taxon>
        <taxon>Rubrobacteraceae</taxon>
        <taxon>environmental samples</taxon>
    </lineage>
</organism>
<gene>
    <name evidence="2" type="ORF">AVDCRST_MAG14-2602</name>
</gene>
<dbReference type="InterPro" id="IPR029032">
    <property type="entry name" value="AhpD-like"/>
</dbReference>
<protein>
    <recommendedName>
        <fullName evidence="1">Carboxymuconolactone decarboxylase-like domain-containing protein</fullName>
    </recommendedName>
</protein>
<dbReference type="EMBL" id="CADCVG010000110">
    <property type="protein sequence ID" value="CAA9462010.1"/>
    <property type="molecule type" value="Genomic_DNA"/>
</dbReference>
<dbReference type="PANTHER" id="PTHR34846:SF11">
    <property type="entry name" value="4-CARBOXYMUCONOLACTONE DECARBOXYLASE FAMILY PROTEIN (AFU_ORTHOLOGUE AFUA_6G11590)"/>
    <property type="match status" value="1"/>
</dbReference>
<dbReference type="SUPFAM" id="SSF69118">
    <property type="entry name" value="AhpD-like"/>
    <property type="match status" value="1"/>
</dbReference>
<feature type="domain" description="Carboxymuconolactone decarboxylase-like" evidence="1">
    <location>
        <begin position="23"/>
        <end position="105"/>
    </location>
</feature>